<evidence type="ECO:0000256" key="2">
    <source>
        <dbReference type="ARBA" id="ARBA00009046"/>
    </source>
</evidence>
<dbReference type="GO" id="GO:0003723">
    <property type="term" value="F:RNA binding"/>
    <property type="evidence" value="ECO:0007669"/>
    <property type="project" value="TreeGrafter"/>
</dbReference>
<evidence type="ECO:0000256" key="8">
    <source>
        <dbReference type="ARBA" id="ARBA00022840"/>
    </source>
</evidence>
<dbReference type="InterPro" id="IPR054712">
    <property type="entry name" value="Cas3-like_dom"/>
</dbReference>
<dbReference type="InterPro" id="IPR027417">
    <property type="entry name" value="P-loop_NTPase"/>
</dbReference>
<dbReference type="PANTHER" id="PTHR47963">
    <property type="entry name" value="DEAD-BOX ATP-DEPENDENT RNA HELICASE 47, MITOCHONDRIAL"/>
    <property type="match status" value="1"/>
</dbReference>
<dbReference type="InterPro" id="IPR006483">
    <property type="entry name" value="CRISPR-assoc_Cas3_HD"/>
</dbReference>
<keyword evidence="7" id="KW-0347">Helicase</keyword>
<dbReference type="GO" id="GO:0016787">
    <property type="term" value="F:hydrolase activity"/>
    <property type="evidence" value="ECO:0007669"/>
    <property type="project" value="UniProtKB-KW"/>
</dbReference>
<dbReference type="InterPro" id="IPR014001">
    <property type="entry name" value="Helicase_ATP-bd"/>
</dbReference>
<evidence type="ECO:0000256" key="3">
    <source>
        <dbReference type="ARBA" id="ARBA00022722"/>
    </source>
</evidence>
<evidence type="ECO:0000313" key="11">
    <source>
        <dbReference type="EMBL" id="GFE03781.1"/>
    </source>
</evidence>
<protein>
    <submittedName>
        <fullName evidence="11">CRISPR-associated helicase/endonuclease Cas3</fullName>
    </submittedName>
</protein>
<dbReference type="SMART" id="SM00490">
    <property type="entry name" value="HELICc"/>
    <property type="match status" value="1"/>
</dbReference>
<comment type="similarity">
    <text evidence="1">In the N-terminal section; belongs to the CRISPR-associated nuclease Cas3-HD family.</text>
</comment>
<sequence>MRPPVDHRLWGKWSGLEDMGAPYPVVCHLIDTAMIAGRLWDSYLTAGQRRVIAAGWGVSEEHAQQLMMFWAGLHDLGKLCPSFQHQAPEATAGLLDHPHYKPPTDDSAIKHERVSHLTTPALLVQLGYPTHGRPLRSIAHQVGQILGGHHGTYSQALTAHALTDPERQEPRIGHTPGWVEQRAAHLHTLRALCGNPAPPAEFAPGGACVLATGLIVLADWLASRTGWIRARHWERNHAPDANDWTEHAARAHKHALAAVTGVQLTAPVWKPIDTFADMFPFITEPHPLQADLGKRLPALVNGPGLVLVTAPTGDGKTESALYAAHVLGHASGTEGLGVFLPTMATTNAMHRRIVEHVQRLQAAPIPVRLLHSMAWLEESAKTTDDTLIANCAETVRISGEWLRGRHRGLLGGAAVGTWDTAALAALPVRYNVMRWLGLTGKTVIIDEAHAYDAYGHRLTERLLEWLGHTRTPVVLLSATLTGTIATCLADAYRRGAGHTTPITLDPTYPGWTFVDATTGQVTTSETLPTTRARALTITAQSVQHAAASANADSRLATITRTLQPMTSEGAGCALVVCNTVADAQATARHLRQAWTGTHRPLVQLLHARMPARQRDAITRRLEHWAGKPRPAYTTPTGHYTRARGQRPPRPVIVVATQVVEQSLDVDFDHVISDLAPIALLLQRAGRCHRHDRPERPHWASDPAMTVLIPIGQLPPRNWGTVYSENLLTRTRDALTTLPAGVCNIPEDVQHLVDTVYTADWATDAGMNDIATEQAMRTIADQATIPTPTRPIRDLHHLTTIDDEDLLVTRLGADSARILPVWTSPDGTPHLDRDATHAPLPTTINPNDTTTIRNLMARTIQIDHRWLTGRGPETDTPTGWAGIGGLRDVLLLPQPVTPDGTPRPYRIGRQCLHLSRVDGLVRE</sequence>
<keyword evidence="5" id="KW-0547">Nucleotide-binding</keyword>
<dbReference type="Pfam" id="PF18019">
    <property type="entry name" value="Cas3_HD"/>
    <property type="match status" value="1"/>
</dbReference>
<dbReference type="InterPro" id="IPR050547">
    <property type="entry name" value="DEAD_box_RNA_helicases"/>
</dbReference>
<gene>
    <name evidence="11" type="primary">cas3-2</name>
    <name evidence="11" type="ORF">Scani_00490</name>
</gene>
<dbReference type="GO" id="GO:0051607">
    <property type="term" value="P:defense response to virus"/>
    <property type="evidence" value="ECO:0007669"/>
    <property type="project" value="UniProtKB-KW"/>
</dbReference>
<dbReference type="Proteomes" id="UP000435837">
    <property type="component" value="Unassembled WGS sequence"/>
</dbReference>
<dbReference type="InterPro" id="IPR038257">
    <property type="entry name" value="CRISPR-assoc_Cas3_HD_sf"/>
</dbReference>
<dbReference type="NCBIfam" id="TIGR01596">
    <property type="entry name" value="cas3_HD"/>
    <property type="match status" value="1"/>
</dbReference>
<dbReference type="SMART" id="SM00487">
    <property type="entry name" value="DEXDc"/>
    <property type="match status" value="1"/>
</dbReference>
<dbReference type="NCBIfam" id="TIGR01587">
    <property type="entry name" value="cas3_core"/>
    <property type="match status" value="1"/>
</dbReference>
<dbReference type="GO" id="GO:0046872">
    <property type="term" value="F:metal ion binding"/>
    <property type="evidence" value="ECO:0007669"/>
    <property type="project" value="UniProtKB-KW"/>
</dbReference>
<accession>A0A640S073</accession>
<name>A0A640S073_9ACTN</name>
<evidence type="ECO:0000256" key="7">
    <source>
        <dbReference type="ARBA" id="ARBA00022806"/>
    </source>
</evidence>
<dbReference type="PANTHER" id="PTHR47963:SF9">
    <property type="entry name" value="CRISPR-ASSOCIATED ENDONUCLEASE_HELICASE CAS3"/>
    <property type="match status" value="1"/>
</dbReference>
<keyword evidence="6" id="KW-0378">Hydrolase</keyword>
<keyword evidence="8" id="KW-0067">ATP-binding</keyword>
<dbReference type="CDD" id="cd09641">
    <property type="entry name" value="Cas3''_I"/>
    <property type="match status" value="1"/>
</dbReference>
<organism evidence="11 12">
    <name type="scientific">Streptomyces caniferus</name>
    <dbReference type="NCBI Taxonomy" id="285557"/>
    <lineage>
        <taxon>Bacteria</taxon>
        <taxon>Bacillati</taxon>
        <taxon>Actinomycetota</taxon>
        <taxon>Actinomycetes</taxon>
        <taxon>Kitasatosporales</taxon>
        <taxon>Streptomycetaceae</taxon>
        <taxon>Streptomyces</taxon>
    </lineage>
</organism>
<evidence type="ECO:0000313" key="12">
    <source>
        <dbReference type="Proteomes" id="UP000435837"/>
    </source>
</evidence>
<dbReference type="AlphaFoldDB" id="A0A640S073"/>
<comment type="similarity">
    <text evidence="2">In the central section; belongs to the CRISPR-associated helicase Cas3 family.</text>
</comment>
<dbReference type="GO" id="GO:0005524">
    <property type="term" value="F:ATP binding"/>
    <property type="evidence" value="ECO:0007669"/>
    <property type="project" value="UniProtKB-KW"/>
</dbReference>
<evidence type="ECO:0000256" key="9">
    <source>
        <dbReference type="ARBA" id="ARBA00023118"/>
    </source>
</evidence>
<keyword evidence="4" id="KW-0479">Metal-binding</keyword>
<evidence type="ECO:0000256" key="6">
    <source>
        <dbReference type="ARBA" id="ARBA00022801"/>
    </source>
</evidence>
<dbReference type="GO" id="GO:0004519">
    <property type="term" value="F:endonuclease activity"/>
    <property type="evidence" value="ECO:0007669"/>
    <property type="project" value="UniProtKB-KW"/>
</dbReference>
<evidence type="ECO:0000256" key="4">
    <source>
        <dbReference type="ARBA" id="ARBA00022723"/>
    </source>
</evidence>
<dbReference type="CDD" id="cd17930">
    <property type="entry name" value="DEXHc_cas3"/>
    <property type="match status" value="1"/>
</dbReference>
<reference evidence="11 12" key="1">
    <citation type="submission" date="2019-12" db="EMBL/GenBank/DDBJ databases">
        <title>Whole genome shotgun sequence of Streptomyces caniferus NBRC 15389.</title>
        <authorList>
            <person name="Ichikawa N."/>
            <person name="Kimura A."/>
            <person name="Kitahashi Y."/>
            <person name="Komaki H."/>
            <person name="Tamura T."/>
        </authorList>
    </citation>
    <scope>NUCLEOTIDE SEQUENCE [LARGE SCALE GENOMIC DNA]</scope>
    <source>
        <strain evidence="11 12">NBRC 15389</strain>
    </source>
</reference>
<dbReference type="Pfam" id="PF22590">
    <property type="entry name" value="Cas3-like_C_2"/>
    <property type="match status" value="1"/>
</dbReference>
<keyword evidence="11" id="KW-0255">Endonuclease</keyword>
<dbReference type="Gene3D" id="1.10.3210.30">
    <property type="match status" value="1"/>
</dbReference>
<dbReference type="GO" id="GO:0003724">
    <property type="term" value="F:RNA helicase activity"/>
    <property type="evidence" value="ECO:0007669"/>
    <property type="project" value="TreeGrafter"/>
</dbReference>
<proteinExistence type="inferred from homology"/>
<dbReference type="Gene3D" id="3.40.50.300">
    <property type="entry name" value="P-loop containing nucleotide triphosphate hydrolases"/>
    <property type="match status" value="2"/>
</dbReference>
<keyword evidence="3" id="KW-0540">Nuclease</keyword>
<evidence type="ECO:0000259" key="10">
    <source>
        <dbReference type="PROSITE" id="PS51643"/>
    </source>
</evidence>
<comment type="caution">
    <text evidence="11">The sequence shown here is derived from an EMBL/GenBank/DDBJ whole genome shotgun (WGS) entry which is preliminary data.</text>
</comment>
<dbReference type="PROSITE" id="PS51643">
    <property type="entry name" value="HD_CAS3"/>
    <property type="match status" value="1"/>
</dbReference>
<dbReference type="SUPFAM" id="SSF52540">
    <property type="entry name" value="P-loop containing nucleoside triphosphate hydrolases"/>
    <property type="match status" value="1"/>
</dbReference>
<feature type="domain" description="HD Cas3-type" evidence="10">
    <location>
        <begin position="18"/>
        <end position="221"/>
    </location>
</feature>
<evidence type="ECO:0000256" key="1">
    <source>
        <dbReference type="ARBA" id="ARBA00006847"/>
    </source>
</evidence>
<dbReference type="RefSeq" id="WP_281391847.1">
    <property type="nucleotide sequence ID" value="NZ_BAAATH010000014.1"/>
</dbReference>
<dbReference type="InterPro" id="IPR001650">
    <property type="entry name" value="Helicase_C-like"/>
</dbReference>
<keyword evidence="9" id="KW-0051">Antiviral defense</keyword>
<evidence type="ECO:0000256" key="5">
    <source>
        <dbReference type="ARBA" id="ARBA00022741"/>
    </source>
</evidence>
<dbReference type="EMBL" id="BLIN01000001">
    <property type="protein sequence ID" value="GFE03781.1"/>
    <property type="molecule type" value="Genomic_DNA"/>
</dbReference>
<dbReference type="InterPro" id="IPR006474">
    <property type="entry name" value="Helicase_Cas3_CRISPR-ass_core"/>
</dbReference>